<dbReference type="Proteomes" id="UP000002412">
    <property type="component" value="Chromosome"/>
</dbReference>
<dbReference type="EMBL" id="CP000720">
    <property type="protein sequence ID" value="ABS45789.1"/>
    <property type="molecule type" value="Genomic_DNA"/>
</dbReference>
<protein>
    <submittedName>
        <fullName evidence="1">Uncharacterized protein</fullName>
    </submittedName>
</protein>
<evidence type="ECO:0000313" key="2">
    <source>
        <dbReference type="Proteomes" id="UP000002412"/>
    </source>
</evidence>
<proteinExistence type="predicted"/>
<gene>
    <name evidence="1" type="ordered locus">YpsIP31758_4185</name>
</gene>
<name>A0A0U1QTS9_YERP3</name>
<dbReference type="HOGENOM" id="CLU_217710_0_0_6"/>
<dbReference type="AlphaFoldDB" id="A0A0U1QTS9"/>
<dbReference type="KEGG" id="ypi:YpsIP31758_4185"/>
<sequence length="33" mass="3884">MTIKRLPAPCILRSGKYSKHIQSITMLDYHFAY</sequence>
<evidence type="ECO:0000313" key="1">
    <source>
        <dbReference type="EMBL" id="ABS45789.1"/>
    </source>
</evidence>
<organism evidence="1 2">
    <name type="scientific">Yersinia pseudotuberculosis serotype O:1b (strain IP 31758)</name>
    <dbReference type="NCBI Taxonomy" id="349747"/>
    <lineage>
        <taxon>Bacteria</taxon>
        <taxon>Pseudomonadati</taxon>
        <taxon>Pseudomonadota</taxon>
        <taxon>Gammaproteobacteria</taxon>
        <taxon>Enterobacterales</taxon>
        <taxon>Yersiniaceae</taxon>
        <taxon>Yersinia</taxon>
    </lineage>
</organism>
<reference evidence="1 2" key="1">
    <citation type="journal article" date="2007" name="PLoS Genet.">
        <title>The complete genome sequence of Yersinia pseudotuberculosis IP31758, the causative agent of Far East scarlet-like fever.</title>
        <authorList>
            <person name="Eppinger M."/>
            <person name="Rosovitz M.J."/>
            <person name="Fricke W.F."/>
            <person name="Rasko D.A."/>
            <person name="Kokorina G."/>
            <person name="Fayolle C."/>
            <person name="Lindler L.E."/>
            <person name="Carniel E."/>
            <person name="Ravel J."/>
        </authorList>
    </citation>
    <scope>NUCLEOTIDE SEQUENCE [LARGE SCALE GENOMIC DNA]</scope>
    <source>
        <strain evidence="1 2">IP 31758</strain>
    </source>
</reference>
<accession>A0A0U1QTS9</accession>